<dbReference type="InterPro" id="IPR003749">
    <property type="entry name" value="ThiS/MoaD-like"/>
</dbReference>
<dbReference type="EMBL" id="LT906453">
    <property type="protein sequence ID" value="SNV19976.1"/>
    <property type="molecule type" value="Genomic_DNA"/>
</dbReference>
<dbReference type="InterPro" id="IPR016155">
    <property type="entry name" value="Mopterin_synth/thiamin_S_b"/>
</dbReference>
<dbReference type="KEGG" id="dco:SAMEA4475696_0875"/>
<dbReference type="AlphaFoldDB" id="A0A239VDG5"/>
<dbReference type="Proteomes" id="UP000242637">
    <property type="component" value="Chromosome 1"/>
</dbReference>
<gene>
    <name evidence="1" type="ORF">SAMEA4475696_00875</name>
</gene>
<organism evidence="1 2">
    <name type="scientific">Dermatophilus congolensis</name>
    <dbReference type="NCBI Taxonomy" id="1863"/>
    <lineage>
        <taxon>Bacteria</taxon>
        <taxon>Bacillati</taxon>
        <taxon>Actinomycetota</taxon>
        <taxon>Actinomycetes</taxon>
        <taxon>Micrococcales</taxon>
        <taxon>Dermatophilaceae</taxon>
        <taxon>Dermatophilus</taxon>
    </lineage>
</organism>
<evidence type="ECO:0000313" key="1">
    <source>
        <dbReference type="EMBL" id="SNV19976.1"/>
    </source>
</evidence>
<dbReference type="STRING" id="1121387.GCA_000429885_01212"/>
<reference evidence="1 2" key="1">
    <citation type="submission" date="2017-06" db="EMBL/GenBank/DDBJ databases">
        <authorList>
            <consortium name="Pathogen Informatics"/>
        </authorList>
    </citation>
    <scope>NUCLEOTIDE SEQUENCE [LARGE SCALE GENOMIC DNA]</scope>
    <source>
        <strain evidence="1 2">NCTC13039</strain>
    </source>
</reference>
<proteinExistence type="predicted"/>
<name>A0A239VDG5_9MICO</name>
<dbReference type="Pfam" id="PF02597">
    <property type="entry name" value="ThiS"/>
    <property type="match status" value="1"/>
</dbReference>
<dbReference type="RefSeq" id="WP_231935445.1">
    <property type="nucleotide sequence ID" value="NZ_JAAFNI010000001.1"/>
</dbReference>
<dbReference type="InterPro" id="IPR012675">
    <property type="entry name" value="Beta-grasp_dom_sf"/>
</dbReference>
<sequence length="80" mass="7937">MAGVVTVRYWAAAAAAAGCDSEVVSAGTVGEVLDAVVVVHPELEKVVGVCTCLVDGVRADRGRVVGDGSVVEVLPPFAGG</sequence>
<dbReference type="GeneID" id="63459125"/>
<dbReference type="Gene3D" id="3.10.20.30">
    <property type="match status" value="1"/>
</dbReference>
<accession>A0A239VDG5</accession>
<keyword evidence="2" id="KW-1185">Reference proteome</keyword>
<evidence type="ECO:0000313" key="2">
    <source>
        <dbReference type="Proteomes" id="UP000242637"/>
    </source>
</evidence>
<protein>
    <submittedName>
        <fullName evidence="1">MoaD family protein</fullName>
    </submittedName>
</protein>
<dbReference type="SUPFAM" id="SSF54285">
    <property type="entry name" value="MoaD/ThiS"/>
    <property type="match status" value="1"/>
</dbReference>